<reference evidence="2 3" key="1">
    <citation type="journal article" date="2023" name="Arcadia Sci">
        <title>De novo assembly of a long-read Amblyomma americanum tick genome.</title>
        <authorList>
            <person name="Chou S."/>
            <person name="Poskanzer K.E."/>
            <person name="Rollins M."/>
            <person name="Thuy-Boun P.S."/>
        </authorList>
    </citation>
    <scope>NUCLEOTIDE SEQUENCE [LARGE SCALE GENOMIC DNA]</scope>
    <source>
        <strain evidence="2">F_SG_1</strain>
        <tissue evidence="2">Salivary glands</tissue>
    </source>
</reference>
<dbReference type="AlphaFoldDB" id="A0AAQ4DJ03"/>
<name>A0AAQ4DJ03_AMBAM</name>
<dbReference type="Proteomes" id="UP001321473">
    <property type="component" value="Unassembled WGS sequence"/>
</dbReference>
<dbReference type="EMBL" id="JARKHS020030094">
    <property type="protein sequence ID" value="KAK8762443.1"/>
    <property type="molecule type" value="Genomic_DNA"/>
</dbReference>
<evidence type="ECO:0000313" key="2">
    <source>
        <dbReference type="EMBL" id="KAK8762443.1"/>
    </source>
</evidence>
<organism evidence="2 3">
    <name type="scientific">Amblyomma americanum</name>
    <name type="common">Lone star tick</name>
    <dbReference type="NCBI Taxonomy" id="6943"/>
    <lineage>
        <taxon>Eukaryota</taxon>
        <taxon>Metazoa</taxon>
        <taxon>Ecdysozoa</taxon>
        <taxon>Arthropoda</taxon>
        <taxon>Chelicerata</taxon>
        <taxon>Arachnida</taxon>
        <taxon>Acari</taxon>
        <taxon>Parasitiformes</taxon>
        <taxon>Ixodida</taxon>
        <taxon>Ixodoidea</taxon>
        <taxon>Ixodidae</taxon>
        <taxon>Amblyomminae</taxon>
        <taxon>Amblyomma</taxon>
    </lineage>
</organism>
<keyword evidence="3" id="KW-1185">Reference proteome</keyword>
<proteinExistence type="predicted"/>
<feature type="region of interest" description="Disordered" evidence="1">
    <location>
        <begin position="223"/>
        <end position="259"/>
    </location>
</feature>
<sequence>METINLIRCPSAVRETDSIIVSPDAVDGGASLLRKSTKPFIETPPRMSRDNVCRETPSTPFVTMKATGSWASSFPTKVSDLNKKSHLEFPIHCDKPGVQLCHLDGGSGPGPSSRQHSTAVAAEPNDMLAYSHDLVKLASGGVRLSRFQTPVKFEVPSTTGADDVTTTIAFLEYKHQEMSSQSFGLSTAPTPKRVPIFQGHGQPLAVEKAADCGVFEVTVTAGNHVRKPEKRPGSNNTPLETRHPDFDNDDNDPTPAIAPLTLCPEAMVSVRST</sequence>
<accession>A0AAQ4DJ03</accession>
<protein>
    <submittedName>
        <fullName evidence="2">Uncharacterized protein</fullName>
    </submittedName>
</protein>
<evidence type="ECO:0000313" key="3">
    <source>
        <dbReference type="Proteomes" id="UP001321473"/>
    </source>
</evidence>
<gene>
    <name evidence="2" type="ORF">V5799_026292</name>
</gene>
<comment type="caution">
    <text evidence="2">The sequence shown here is derived from an EMBL/GenBank/DDBJ whole genome shotgun (WGS) entry which is preliminary data.</text>
</comment>
<evidence type="ECO:0000256" key="1">
    <source>
        <dbReference type="SAM" id="MobiDB-lite"/>
    </source>
</evidence>